<evidence type="ECO:0000313" key="1">
    <source>
        <dbReference type="EnsemblMetazoa" id="CapteP191449"/>
    </source>
</evidence>
<proteinExistence type="predicted"/>
<reference evidence="2" key="1">
    <citation type="submission" date="2012-12" db="EMBL/GenBank/DDBJ databases">
        <authorList>
            <person name="Hellsten U."/>
            <person name="Grimwood J."/>
            <person name="Chapman J.A."/>
            <person name="Shapiro H."/>
            <person name="Aerts A."/>
            <person name="Otillar R.P."/>
            <person name="Terry A.Y."/>
            <person name="Boore J.L."/>
            <person name="Simakov O."/>
            <person name="Marletaz F."/>
            <person name="Cho S.-J."/>
            <person name="Edsinger-Gonzales E."/>
            <person name="Havlak P."/>
            <person name="Kuo D.-H."/>
            <person name="Larsson T."/>
            <person name="Lv J."/>
            <person name="Arendt D."/>
            <person name="Savage R."/>
            <person name="Osoegawa K."/>
            <person name="de Jong P."/>
            <person name="Lindberg D.R."/>
            <person name="Seaver E.C."/>
            <person name="Weisblat D.A."/>
            <person name="Putnam N.H."/>
            <person name="Grigoriev I.V."/>
            <person name="Rokhsar D.S."/>
        </authorList>
    </citation>
    <scope>NUCLEOTIDE SEQUENCE</scope>
    <source>
        <strain evidence="2">I ESC-2004</strain>
    </source>
</reference>
<dbReference type="Proteomes" id="UP000014760">
    <property type="component" value="Unassembled WGS sequence"/>
</dbReference>
<sequence>MLIGIKEVVARQYDNYIKMSKEELAALHIPTSGARLHNIDAEQVMGMFSAAISRAPSATISHIASKIAGKKNYVLGKLRSNPPSISFVKLVVKLAGKRRCNSLKDKKTLMKKLAERVAIKSQKKEKAMKSKLEKVLKQLFNENASINDYQTALPNYSVEVLETVRFILDGRVVSHDILQKWDEHSDTSIPKLYNGKIEKVALKTNKKAKYPLTNTYTVCYWRYRYVAYRQFVMWIMDILLTWKKYPCTIVILCLHEDPGNLPVPRILWF</sequence>
<dbReference type="EnsemblMetazoa" id="CapteT191449">
    <property type="protein sequence ID" value="CapteP191449"/>
    <property type="gene ID" value="CapteG191449"/>
</dbReference>
<reference evidence="2" key="2">
    <citation type="journal article" date="2013" name="Nature">
        <title>Insights into bilaterian evolution from three spiralian genomes.</title>
        <authorList>
            <person name="Simakov O."/>
            <person name="Marletaz F."/>
            <person name="Cho S.J."/>
            <person name="Edsinger-Gonzales E."/>
            <person name="Havlak P."/>
            <person name="Hellsten U."/>
            <person name="Kuo D.H."/>
            <person name="Larsson T."/>
            <person name="Lv J."/>
            <person name="Arendt D."/>
            <person name="Savage R."/>
            <person name="Osoegawa K."/>
            <person name="de Jong P."/>
            <person name="Grimwood J."/>
            <person name="Chapman J.A."/>
            <person name="Shapiro H."/>
            <person name="Aerts A."/>
            <person name="Otillar R.P."/>
            <person name="Terry A.Y."/>
            <person name="Boore J.L."/>
            <person name="Grigoriev I.V."/>
            <person name="Lindberg D.R."/>
            <person name="Seaver E.C."/>
            <person name="Weisblat D.A."/>
            <person name="Putnam N.H."/>
            <person name="Rokhsar D.S."/>
        </authorList>
    </citation>
    <scope>NUCLEOTIDE SEQUENCE</scope>
    <source>
        <strain evidence="2">I ESC-2004</strain>
    </source>
</reference>
<dbReference type="EMBL" id="AMQN01031619">
    <property type="status" value="NOT_ANNOTATED_CDS"/>
    <property type="molecule type" value="Genomic_DNA"/>
</dbReference>
<name>X1ZQ66_CAPTE</name>
<accession>X1ZQ66</accession>
<protein>
    <submittedName>
        <fullName evidence="1">Uncharacterized protein</fullName>
    </submittedName>
</protein>
<dbReference type="HOGENOM" id="CLU_1035304_0_0_1"/>
<dbReference type="AlphaFoldDB" id="X1ZQ66"/>
<keyword evidence="2" id="KW-1185">Reference proteome</keyword>
<evidence type="ECO:0000313" key="2">
    <source>
        <dbReference type="Proteomes" id="UP000014760"/>
    </source>
</evidence>
<organism evidence="1 2">
    <name type="scientific">Capitella teleta</name>
    <name type="common">Polychaete worm</name>
    <dbReference type="NCBI Taxonomy" id="283909"/>
    <lineage>
        <taxon>Eukaryota</taxon>
        <taxon>Metazoa</taxon>
        <taxon>Spiralia</taxon>
        <taxon>Lophotrochozoa</taxon>
        <taxon>Annelida</taxon>
        <taxon>Polychaeta</taxon>
        <taxon>Sedentaria</taxon>
        <taxon>Scolecida</taxon>
        <taxon>Capitellidae</taxon>
        <taxon>Capitella</taxon>
    </lineage>
</organism>
<dbReference type="EMBL" id="AMQN01031618">
    <property type="status" value="NOT_ANNOTATED_CDS"/>
    <property type="molecule type" value="Genomic_DNA"/>
</dbReference>
<reference evidence="1" key="3">
    <citation type="submission" date="2015-06" db="UniProtKB">
        <authorList>
            <consortium name="EnsemblMetazoa"/>
        </authorList>
    </citation>
    <scope>IDENTIFICATION</scope>
</reference>